<keyword evidence="5 6" id="KW-0472">Membrane</keyword>
<evidence type="ECO:0000256" key="5">
    <source>
        <dbReference type="ARBA" id="ARBA00023136"/>
    </source>
</evidence>
<feature type="transmembrane region" description="Helical" evidence="6">
    <location>
        <begin position="30"/>
        <end position="52"/>
    </location>
</feature>
<feature type="transmembrane region" description="Helical" evidence="6">
    <location>
        <begin position="176"/>
        <end position="197"/>
    </location>
</feature>
<gene>
    <name evidence="7" type="ORF">OEV98_13290</name>
</gene>
<feature type="transmembrane region" description="Helical" evidence="6">
    <location>
        <begin position="131"/>
        <end position="153"/>
    </location>
</feature>
<evidence type="ECO:0000256" key="6">
    <source>
        <dbReference type="SAM" id="Phobius"/>
    </source>
</evidence>
<dbReference type="EMBL" id="JAOUSF010000004">
    <property type="protein sequence ID" value="MCU9614514.1"/>
    <property type="molecule type" value="Genomic_DNA"/>
</dbReference>
<dbReference type="Proteomes" id="UP001209318">
    <property type="component" value="Unassembled WGS sequence"/>
</dbReference>
<dbReference type="PIRSF" id="PIRSF035875">
    <property type="entry name" value="RNase_BN"/>
    <property type="match status" value="1"/>
</dbReference>
<dbReference type="Pfam" id="PF03631">
    <property type="entry name" value="Virul_fac_BrkB"/>
    <property type="match status" value="1"/>
</dbReference>
<keyword evidence="4 6" id="KW-1133">Transmembrane helix</keyword>
<dbReference type="GO" id="GO:0005886">
    <property type="term" value="C:plasma membrane"/>
    <property type="evidence" value="ECO:0007669"/>
    <property type="project" value="UniProtKB-SubCell"/>
</dbReference>
<protein>
    <submittedName>
        <fullName evidence="7">YihY/virulence factor BrkB family protein</fullName>
    </submittedName>
</protein>
<sequence length="278" mass="31230">MDKPLSIFGWLKTLYLRIGKHDLFGLAAQLAYFFLLSLFPLLITLFSILPFLPITEEMILGFLDDFAPGETLQYIEQNITPILDSHDGGLLSFGIIATIWAASNGMNAIIRAINRAYDVKENRHFLFVRALSVLLTIVMIFVFLLALLLPVFGKHIGIVLSSMIGLSEDFLHVWNVLRWIVSAIILFFMFSALYLVTPNKKLKCLAIIPGAIFSTIGWMVSSFGFSFYVDNFGNYTVTYGSLGVIIILMIWFYLTGVILLLGGEINAIREDLKNKPCP</sequence>
<dbReference type="NCBIfam" id="TIGR00765">
    <property type="entry name" value="yihY_not_rbn"/>
    <property type="match status" value="1"/>
</dbReference>
<comment type="subcellular location">
    <subcellularLocation>
        <location evidence="1">Cell membrane</location>
        <topology evidence="1">Multi-pass membrane protein</topology>
    </subcellularLocation>
</comment>
<feature type="transmembrane region" description="Helical" evidence="6">
    <location>
        <begin position="204"/>
        <end position="229"/>
    </location>
</feature>
<dbReference type="InterPro" id="IPR017039">
    <property type="entry name" value="Virul_fac_BrkB"/>
</dbReference>
<evidence type="ECO:0000313" key="7">
    <source>
        <dbReference type="EMBL" id="MCU9614514.1"/>
    </source>
</evidence>
<organism evidence="7 8">
    <name type="scientific">Perspicuibacillus lycopersici</name>
    <dbReference type="NCBI Taxonomy" id="1325689"/>
    <lineage>
        <taxon>Bacteria</taxon>
        <taxon>Bacillati</taxon>
        <taxon>Bacillota</taxon>
        <taxon>Bacilli</taxon>
        <taxon>Bacillales</taxon>
        <taxon>Bacillaceae</taxon>
        <taxon>Perspicuibacillus</taxon>
    </lineage>
</organism>
<proteinExistence type="predicted"/>
<name>A0AAE3LRD3_9BACI</name>
<dbReference type="AlphaFoldDB" id="A0AAE3LRD3"/>
<comment type="caution">
    <text evidence="7">The sequence shown here is derived from an EMBL/GenBank/DDBJ whole genome shotgun (WGS) entry which is preliminary data.</text>
</comment>
<dbReference type="RefSeq" id="WP_263073806.1">
    <property type="nucleotide sequence ID" value="NZ_JAOUSF010000004.1"/>
</dbReference>
<keyword evidence="8" id="KW-1185">Reference proteome</keyword>
<evidence type="ECO:0000256" key="3">
    <source>
        <dbReference type="ARBA" id="ARBA00022692"/>
    </source>
</evidence>
<dbReference type="PANTHER" id="PTHR30213">
    <property type="entry name" value="INNER MEMBRANE PROTEIN YHJD"/>
    <property type="match status" value="1"/>
</dbReference>
<evidence type="ECO:0000256" key="4">
    <source>
        <dbReference type="ARBA" id="ARBA00022989"/>
    </source>
</evidence>
<evidence type="ECO:0000313" key="8">
    <source>
        <dbReference type="Proteomes" id="UP001209318"/>
    </source>
</evidence>
<dbReference type="PANTHER" id="PTHR30213:SF0">
    <property type="entry name" value="UPF0761 MEMBRANE PROTEIN YIHY"/>
    <property type="match status" value="1"/>
</dbReference>
<feature type="transmembrane region" description="Helical" evidence="6">
    <location>
        <begin position="241"/>
        <end position="263"/>
    </location>
</feature>
<keyword evidence="2" id="KW-1003">Cell membrane</keyword>
<accession>A0AAE3LRD3</accession>
<feature type="transmembrane region" description="Helical" evidence="6">
    <location>
        <begin position="90"/>
        <end position="110"/>
    </location>
</feature>
<evidence type="ECO:0000256" key="2">
    <source>
        <dbReference type="ARBA" id="ARBA00022475"/>
    </source>
</evidence>
<keyword evidence="3 6" id="KW-0812">Transmembrane</keyword>
<reference evidence="7" key="1">
    <citation type="submission" date="2022-10" db="EMBL/GenBank/DDBJ databases">
        <title>Description of Fervidibacillus gen. nov. in the family Fervidibacillaceae fam. nov. with two species, Fervidibacillus albus sp. nov., and Fervidibacillus halotolerans sp. nov., isolated from tidal flat sediments.</title>
        <authorList>
            <person name="Kwon K.K."/>
            <person name="Yang S.-H."/>
        </authorList>
    </citation>
    <scope>NUCLEOTIDE SEQUENCE</scope>
    <source>
        <strain evidence="7">JCM 19140</strain>
    </source>
</reference>
<evidence type="ECO:0000256" key="1">
    <source>
        <dbReference type="ARBA" id="ARBA00004651"/>
    </source>
</evidence>